<gene>
    <name evidence="1" type="ORF">ENU12_04690</name>
</gene>
<name>A0A7V4FGP7_FERPE</name>
<reference evidence="1" key="1">
    <citation type="journal article" date="2020" name="mSystems">
        <title>Genome- and Community-Level Interaction Insights into Carbon Utilization and Element Cycling Functions of Hydrothermarchaeota in Hydrothermal Sediment.</title>
        <authorList>
            <person name="Zhou Z."/>
            <person name="Liu Y."/>
            <person name="Xu W."/>
            <person name="Pan J."/>
            <person name="Luo Z.H."/>
            <person name="Li M."/>
        </authorList>
    </citation>
    <scope>NUCLEOTIDE SEQUENCE [LARGE SCALE GENOMIC DNA]</scope>
    <source>
        <strain evidence="1">SpSt-640</strain>
    </source>
</reference>
<evidence type="ECO:0000313" key="1">
    <source>
        <dbReference type="EMBL" id="HGQ77201.1"/>
    </source>
</evidence>
<dbReference type="AlphaFoldDB" id="A0A7V4FGP7"/>
<comment type="caution">
    <text evidence="1">The sequence shown here is derived from an EMBL/GenBank/DDBJ whole genome shotgun (WGS) entry which is preliminary data.</text>
</comment>
<accession>A0A7V4FGP7</accession>
<proteinExistence type="predicted"/>
<sequence length="70" mass="8604">MRIGEVKIQKIRENGNRECNLELFPNRTKMAVYSLKEYGFKVLGVYNFQYMERFLFEYNSKKMQIDLYYN</sequence>
<protein>
    <submittedName>
        <fullName evidence="1">Uncharacterized protein</fullName>
    </submittedName>
</protein>
<dbReference type="EMBL" id="DTBH01000107">
    <property type="protein sequence ID" value="HGQ77201.1"/>
    <property type="molecule type" value="Genomic_DNA"/>
</dbReference>
<organism evidence="1">
    <name type="scientific">Fervidobacterium pennivorans</name>
    <dbReference type="NCBI Taxonomy" id="93466"/>
    <lineage>
        <taxon>Bacteria</taxon>
        <taxon>Thermotogati</taxon>
        <taxon>Thermotogota</taxon>
        <taxon>Thermotogae</taxon>
        <taxon>Thermotogales</taxon>
        <taxon>Fervidobacteriaceae</taxon>
        <taxon>Fervidobacterium</taxon>
    </lineage>
</organism>